<dbReference type="GO" id="GO:0004497">
    <property type="term" value="F:monooxygenase activity"/>
    <property type="evidence" value="ECO:0007669"/>
    <property type="project" value="UniProtKB-KW"/>
</dbReference>
<evidence type="ECO:0000256" key="2">
    <source>
        <dbReference type="ARBA" id="ARBA00010139"/>
    </source>
</evidence>
<organism evidence="9 10">
    <name type="scientific">Rhodococcus gannanensis</name>
    <dbReference type="NCBI Taxonomy" id="1960308"/>
    <lineage>
        <taxon>Bacteria</taxon>
        <taxon>Bacillati</taxon>
        <taxon>Actinomycetota</taxon>
        <taxon>Actinomycetes</taxon>
        <taxon>Mycobacteriales</taxon>
        <taxon>Nocardiaceae</taxon>
        <taxon>Rhodococcus</taxon>
    </lineage>
</organism>
<evidence type="ECO:0000256" key="5">
    <source>
        <dbReference type="ARBA" id="ARBA00022857"/>
    </source>
</evidence>
<dbReference type="RefSeq" id="WP_378487724.1">
    <property type="nucleotide sequence ID" value="NZ_JBHUFB010000020.1"/>
</dbReference>
<keyword evidence="6 9" id="KW-0560">Oxidoreductase</keyword>
<name>A0ABW4PBB2_9NOCA</name>
<evidence type="ECO:0000256" key="6">
    <source>
        <dbReference type="ARBA" id="ARBA00023002"/>
    </source>
</evidence>
<evidence type="ECO:0000256" key="8">
    <source>
        <dbReference type="SAM" id="MobiDB-lite"/>
    </source>
</evidence>
<dbReference type="InterPro" id="IPR036188">
    <property type="entry name" value="FAD/NAD-bd_sf"/>
</dbReference>
<dbReference type="InterPro" id="IPR020946">
    <property type="entry name" value="Flavin_mOase-like"/>
</dbReference>
<dbReference type="EC" id="1.14.13.-" evidence="9"/>
<accession>A0ABW4PBB2</accession>
<feature type="region of interest" description="Disordered" evidence="8">
    <location>
        <begin position="222"/>
        <end position="270"/>
    </location>
</feature>
<keyword evidence="3" id="KW-0285">Flavoprotein</keyword>
<dbReference type="InterPro" id="IPR050775">
    <property type="entry name" value="FAD-binding_Monooxygenases"/>
</dbReference>
<keyword evidence="5" id="KW-0521">NADP</keyword>
<dbReference type="PANTHER" id="PTHR43098:SF3">
    <property type="entry name" value="L-ORNITHINE N(5)-MONOOXYGENASE-RELATED"/>
    <property type="match status" value="1"/>
</dbReference>
<dbReference type="Proteomes" id="UP001597286">
    <property type="component" value="Unassembled WGS sequence"/>
</dbReference>
<keyword evidence="10" id="KW-1185">Reference proteome</keyword>
<feature type="compositionally biased region" description="Basic and acidic residues" evidence="8">
    <location>
        <begin position="229"/>
        <end position="246"/>
    </location>
</feature>
<sequence length="541" mass="59196">MNELKSESAVTGQVDVVVVGAGIAGVYAVHRFREQGLTVRAFETASGVGGVWYWNRYPGARCDVESVDYSYSFSPELEQEWDWSEKYATQPEILAYVNHVADRFDLRRDIRFDTRVTSATLDEGTLRWTVRTDRGDVVSARFVVVAAGPLSNANTPAFDGLDTFAGDVVHTARWPHEGVDFTGKRVGVIGTGSSGIQSIPHIAEQAEQLFVFQRSANYSVPAGNAPLDDATRAEQKAGYAERRRLSWESGGGSPHRAYPKPTLETSEDERRAAYEERWKLGGVLYSKTFPDQLTDPAANDTAREFWEEKVRSVIDDPATAELLIPNDHAIGAKRIVTDSGYYETYNRDNVELVNLKVAPIVGMDESGITTTAAHYDLDVIVLATGFDAMTGSLSKLEIVGREGRTLGEKWAAGPETYLGLGVDGFPNFFNLTGPGSPSVLANMVLHSELHVDWVADAIAHLDARGAAAIEATPDAVSAWVDECRTRAESSLLNTANSWYLGANIPGRPRVFMPFLGGFSTYREIIAEVAESGYKGFDIHAH</sequence>
<evidence type="ECO:0000256" key="3">
    <source>
        <dbReference type="ARBA" id="ARBA00022630"/>
    </source>
</evidence>
<dbReference type="SUPFAM" id="SSF51905">
    <property type="entry name" value="FAD/NAD(P)-binding domain"/>
    <property type="match status" value="2"/>
</dbReference>
<comment type="caution">
    <text evidence="9">The sequence shown here is derived from an EMBL/GenBank/DDBJ whole genome shotgun (WGS) entry which is preliminary data.</text>
</comment>
<dbReference type="PRINTS" id="PR00469">
    <property type="entry name" value="PNDRDTASEII"/>
</dbReference>
<dbReference type="Gene3D" id="3.50.50.60">
    <property type="entry name" value="FAD/NAD(P)-binding domain"/>
    <property type="match status" value="2"/>
</dbReference>
<evidence type="ECO:0000256" key="1">
    <source>
        <dbReference type="ARBA" id="ARBA00001974"/>
    </source>
</evidence>
<proteinExistence type="inferred from homology"/>
<dbReference type="EMBL" id="JBHUFB010000020">
    <property type="protein sequence ID" value="MFD1815291.1"/>
    <property type="molecule type" value="Genomic_DNA"/>
</dbReference>
<keyword evidence="7 9" id="KW-0503">Monooxygenase</keyword>
<dbReference type="Pfam" id="PF00743">
    <property type="entry name" value="FMO-like"/>
    <property type="match status" value="1"/>
</dbReference>
<evidence type="ECO:0000256" key="7">
    <source>
        <dbReference type="ARBA" id="ARBA00023033"/>
    </source>
</evidence>
<evidence type="ECO:0000256" key="4">
    <source>
        <dbReference type="ARBA" id="ARBA00022827"/>
    </source>
</evidence>
<dbReference type="PANTHER" id="PTHR43098">
    <property type="entry name" value="L-ORNITHINE N(5)-MONOOXYGENASE-RELATED"/>
    <property type="match status" value="1"/>
</dbReference>
<keyword evidence="4" id="KW-0274">FAD</keyword>
<reference evidence="10" key="1">
    <citation type="journal article" date="2019" name="Int. J. Syst. Evol. Microbiol.">
        <title>The Global Catalogue of Microorganisms (GCM) 10K type strain sequencing project: providing services to taxonomists for standard genome sequencing and annotation.</title>
        <authorList>
            <consortium name="The Broad Institute Genomics Platform"/>
            <consortium name="The Broad Institute Genome Sequencing Center for Infectious Disease"/>
            <person name="Wu L."/>
            <person name="Ma J."/>
        </authorList>
    </citation>
    <scope>NUCLEOTIDE SEQUENCE [LARGE SCALE GENOMIC DNA]</scope>
    <source>
        <strain evidence="10">DT72</strain>
    </source>
</reference>
<gene>
    <name evidence="9" type="ORF">ACFSJG_23980</name>
</gene>
<comment type="cofactor">
    <cofactor evidence="1">
        <name>FAD</name>
        <dbReference type="ChEBI" id="CHEBI:57692"/>
    </cofactor>
</comment>
<comment type="similarity">
    <text evidence="2">Belongs to the FAD-binding monooxygenase family.</text>
</comment>
<protein>
    <submittedName>
        <fullName evidence="9">Flavin-containing monooxygenase</fullName>
        <ecNumber evidence="9">1.14.13.-</ecNumber>
    </submittedName>
</protein>
<evidence type="ECO:0000313" key="10">
    <source>
        <dbReference type="Proteomes" id="UP001597286"/>
    </source>
</evidence>
<evidence type="ECO:0000313" key="9">
    <source>
        <dbReference type="EMBL" id="MFD1815291.1"/>
    </source>
</evidence>